<evidence type="ECO:0000313" key="4">
    <source>
        <dbReference type="Proteomes" id="UP000031192"/>
    </source>
</evidence>
<dbReference type="AlphaFoldDB" id="A0A0B4G7K6"/>
<evidence type="ECO:0000256" key="1">
    <source>
        <dbReference type="SAM" id="MobiDB-lite"/>
    </source>
</evidence>
<dbReference type="GO" id="GO:0008233">
    <property type="term" value="F:peptidase activity"/>
    <property type="evidence" value="ECO:0007669"/>
    <property type="project" value="UniProtKB-KW"/>
</dbReference>
<dbReference type="HOGENOM" id="CLU_025683_1_0_1"/>
<feature type="region of interest" description="Disordered" evidence="1">
    <location>
        <begin position="54"/>
        <end position="84"/>
    </location>
</feature>
<dbReference type="GO" id="GO:0006508">
    <property type="term" value="P:proteolysis"/>
    <property type="evidence" value="ECO:0007669"/>
    <property type="project" value="UniProtKB-KW"/>
</dbReference>
<protein>
    <submittedName>
        <fullName evidence="3">Subtilisin-like protease</fullName>
    </submittedName>
</protein>
<dbReference type="EMBL" id="AZNH01000079">
    <property type="protein sequence ID" value="KID82655.1"/>
    <property type="molecule type" value="Genomic_DNA"/>
</dbReference>
<comment type="caution">
    <text evidence="3">The sequence shown here is derived from an EMBL/GenBank/DDBJ whole genome shotgun (WGS) entry which is preliminary data.</text>
</comment>
<feature type="chain" id="PRO_5002089197" evidence="2">
    <location>
        <begin position="23"/>
        <end position="609"/>
    </location>
</feature>
<sequence>MKAYPLVGKALWLAFSIRPSLALKVPYQDALTMGQGYNTFLGRGLVHKAVMTSSDKDAATNTEKRSEGPGNQNSTGNFNFTEPGPVMPGVDEDGYFKPTTLEELEKIIQEAQEDEADKEKRDGAKNMISDKKMTMEGCQAEIHSHIEFVSDYTSYLKALGVNAATSISGYGQEASVSGGYLDESAFSSNSLTFIASISINKQRRVSNEDFTFNTKLYEENKKPFATRFGNRWIRGFEMGGKLMARIMLTFDEASDKEEIKAAAEASLSFWGVSGQLSTEVKNNMEKLSKKAQVKVKIFYQGDIGRQLQGRADSMDEKNSAQQIFSTAKTWADTFLEMACAQDYSYQTLLDTYPNIGNFPQKQSIAHYTTAGAVAYQLLGEMVKHTELRKTLQLRDALSQQEDREIQQHEIKLIDAQKTWIRETALSPENALKTVRKLFELSDDYYRKWKPYLTKQTSPVEIKAFHRLVSEKDPDTKSQTTYDCSQWYEWYGKGGWTWSKVRFCLPTHTNEFSLAVFRERSQYLWGSAWYYEKDHYPADVTVGVTLKRIDSKPRVWTLSSGGTRRMSFNMVAKERLLPGRYKVQVNFHQDGPYWDDSPMGEVAEFEFTAS</sequence>
<accession>A0A0B4G7K6</accession>
<evidence type="ECO:0000256" key="2">
    <source>
        <dbReference type="SAM" id="SignalP"/>
    </source>
</evidence>
<keyword evidence="2" id="KW-0732">Signal</keyword>
<name>A0A0B4G7K6_METGA</name>
<proteinExistence type="predicted"/>
<reference evidence="3 4" key="1">
    <citation type="journal article" date="2014" name="Proc. Natl. Acad. Sci. U.S.A.">
        <title>Trajectory and genomic determinants of fungal-pathogen speciation and host adaptation.</title>
        <authorList>
            <person name="Hu X."/>
            <person name="Xiao G."/>
            <person name="Zheng P."/>
            <person name="Shang Y."/>
            <person name="Su Y."/>
            <person name="Zhang X."/>
            <person name="Liu X."/>
            <person name="Zhan S."/>
            <person name="St Leger R.J."/>
            <person name="Wang C."/>
        </authorList>
    </citation>
    <scope>NUCLEOTIDE SEQUENCE [LARGE SCALE GENOMIC DNA]</scope>
    <source>
        <strain evidence="3 4">ARSEF 977</strain>
    </source>
</reference>
<organism evidence="3 4">
    <name type="scientific">Metarhizium guizhouense (strain ARSEF 977)</name>
    <dbReference type="NCBI Taxonomy" id="1276136"/>
    <lineage>
        <taxon>Eukaryota</taxon>
        <taxon>Fungi</taxon>
        <taxon>Dikarya</taxon>
        <taxon>Ascomycota</taxon>
        <taxon>Pezizomycotina</taxon>
        <taxon>Sordariomycetes</taxon>
        <taxon>Hypocreomycetidae</taxon>
        <taxon>Hypocreales</taxon>
        <taxon>Clavicipitaceae</taxon>
        <taxon>Metarhizium</taxon>
    </lineage>
</organism>
<feature type="compositionally biased region" description="Polar residues" evidence="1">
    <location>
        <begin position="69"/>
        <end position="80"/>
    </location>
</feature>
<dbReference type="OrthoDB" id="3231004at2759"/>
<feature type="compositionally biased region" description="Basic and acidic residues" evidence="1">
    <location>
        <begin position="54"/>
        <end position="67"/>
    </location>
</feature>
<feature type="signal peptide" evidence="2">
    <location>
        <begin position="1"/>
        <end position="22"/>
    </location>
</feature>
<gene>
    <name evidence="3" type="ORF">MGU_10067</name>
</gene>
<keyword evidence="4" id="KW-1185">Reference proteome</keyword>
<evidence type="ECO:0000313" key="3">
    <source>
        <dbReference type="EMBL" id="KID82655.1"/>
    </source>
</evidence>
<dbReference type="Proteomes" id="UP000031192">
    <property type="component" value="Unassembled WGS sequence"/>
</dbReference>